<dbReference type="InterPro" id="IPR051325">
    <property type="entry name" value="Nudix_hydrolase_domain"/>
</dbReference>
<dbReference type="PROSITE" id="PS51462">
    <property type="entry name" value="NUDIX"/>
    <property type="match status" value="1"/>
</dbReference>
<dbReference type="Pfam" id="PF00293">
    <property type="entry name" value="NUDIX"/>
    <property type="match status" value="1"/>
</dbReference>
<keyword evidence="1" id="KW-0378">Hydrolase</keyword>
<dbReference type="InterPro" id="IPR000086">
    <property type="entry name" value="NUDIX_hydrolase_dom"/>
</dbReference>
<gene>
    <name evidence="4" type="ORF">US11_C0001G0058</name>
</gene>
<evidence type="ECO:0000256" key="2">
    <source>
        <dbReference type="SAM" id="Coils"/>
    </source>
</evidence>
<accession>A0A0G0GQN8</accession>
<dbReference type="Gene3D" id="3.90.79.10">
    <property type="entry name" value="Nucleoside Triphosphate Pyrophosphohydrolase"/>
    <property type="match status" value="1"/>
</dbReference>
<dbReference type="EMBL" id="LBRS01000001">
    <property type="protein sequence ID" value="KKQ02099.1"/>
    <property type="molecule type" value="Genomic_DNA"/>
</dbReference>
<proteinExistence type="predicted"/>
<sequence>MNMNNYYQQLNRLIRNLQNQSNTDKKTIDQLMQLVNSHQPLTKDAGANIHICSFFLPYNPKTKEIFLIDHIKGKDWMPPGGHIEKGEMPIDTVRREFKEELSFKLTTEKIKLFNISVKKINKSERGCMTHFDFWHLIYTAKVDYLIDKGEFYGGGWFTIAEGTKKMKLKLFRNIVANLATSY</sequence>
<dbReference type="STRING" id="1618480.US11_C0001G0058"/>
<dbReference type="AlphaFoldDB" id="A0A0G0GQN8"/>
<dbReference type="GO" id="GO:0004081">
    <property type="term" value="F:bis(5'-nucleosyl)-tetraphosphatase (asymmetrical) activity"/>
    <property type="evidence" value="ECO:0007669"/>
    <property type="project" value="TreeGrafter"/>
</dbReference>
<dbReference type="Proteomes" id="UP000034344">
    <property type="component" value="Unassembled WGS sequence"/>
</dbReference>
<dbReference type="PANTHER" id="PTHR21340">
    <property type="entry name" value="DIADENOSINE 5,5-P1,P4-TETRAPHOSPHATE PYROPHOSPHOHYDROLASE MUTT"/>
    <property type="match status" value="1"/>
</dbReference>
<dbReference type="PANTHER" id="PTHR21340:SF0">
    <property type="entry name" value="BIS(5'-NUCLEOSYL)-TETRAPHOSPHATASE [ASYMMETRICAL]"/>
    <property type="match status" value="1"/>
</dbReference>
<protein>
    <recommendedName>
        <fullName evidence="3">Nudix hydrolase domain-containing protein</fullName>
    </recommendedName>
</protein>
<reference evidence="4 5" key="1">
    <citation type="journal article" date="2015" name="Nature">
        <title>rRNA introns, odd ribosomes, and small enigmatic genomes across a large radiation of phyla.</title>
        <authorList>
            <person name="Brown C.T."/>
            <person name="Hug L.A."/>
            <person name="Thomas B.C."/>
            <person name="Sharon I."/>
            <person name="Castelle C.J."/>
            <person name="Singh A."/>
            <person name="Wilkins M.J."/>
            <person name="Williams K.H."/>
            <person name="Banfield J.F."/>
        </authorList>
    </citation>
    <scope>NUCLEOTIDE SEQUENCE [LARGE SCALE GENOMIC DNA]</scope>
</reference>
<evidence type="ECO:0000256" key="1">
    <source>
        <dbReference type="ARBA" id="ARBA00022801"/>
    </source>
</evidence>
<organism evidence="4 5">
    <name type="scientific">Candidatus Roizmanbacteria bacterium GW2011_GWA2_36_23</name>
    <dbReference type="NCBI Taxonomy" id="1618480"/>
    <lineage>
        <taxon>Bacteria</taxon>
        <taxon>Candidatus Roizmaniibacteriota</taxon>
    </lineage>
</organism>
<evidence type="ECO:0000259" key="3">
    <source>
        <dbReference type="PROSITE" id="PS51462"/>
    </source>
</evidence>
<dbReference type="GO" id="GO:0006754">
    <property type="term" value="P:ATP biosynthetic process"/>
    <property type="evidence" value="ECO:0007669"/>
    <property type="project" value="TreeGrafter"/>
</dbReference>
<evidence type="ECO:0000313" key="4">
    <source>
        <dbReference type="EMBL" id="KKQ02099.1"/>
    </source>
</evidence>
<keyword evidence="2" id="KW-0175">Coiled coil</keyword>
<dbReference type="GO" id="GO:0006167">
    <property type="term" value="P:AMP biosynthetic process"/>
    <property type="evidence" value="ECO:0007669"/>
    <property type="project" value="TreeGrafter"/>
</dbReference>
<dbReference type="SUPFAM" id="SSF55811">
    <property type="entry name" value="Nudix"/>
    <property type="match status" value="1"/>
</dbReference>
<comment type="caution">
    <text evidence="4">The sequence shown here is derived from an EMBL/GenBank/DDBJ whole genome shotgun (WGS) entry which is preliminary data.</text>
</comment>
<feature type="coiled-coil region" evidence="2">
    <location>
        <begin position="3"/>
        <end position="34"/>
    </location>
</feature>
<dbReference type="InterPro" id="IPR015797">
    <property type="entry name" value="NUDIX_hydrolase-like_dom_sf"/>
</dbReference>
<evidence type="ECO:0000313" key="5">
    <source>
        <dbReference type="Proteomes" id="UP000034344"/>
    </source>
</evidence>
<feature type="domain" description="Nudix hydrolase" evidence="3">
    <location>
        <begin position="48"/>
        <end position="181"/>
    </location>
</feature>
<name>A0A0G0GQN8_9BACT</name>